<feature type="transmembrane region" description="Helical" evidence="9">
    <location>
        <begin position="132"/>
        <end position="150"/>
    </location>
</feature>
<keyword evidence="7 9" id="KW-0472">Membrane</keyword>
<evidence type="ECO:0000256" key="9">
    <source>
        <dbReference type="SAM" id="Phobius"/>
    </source>
</evidence>
<dbReference type="PANTHER" id="PTHR35011">
    <property type="entry name" value="2,3-DIKETO-L-GULONATE TRAP TRANSPORTER SMALL PERMEASE PROTEIN YIAM"/>
    <property type="match status" value="1"/>
</dbReference>
<organism evidence="11 12">
    <name type="scientific">Arcobacter nitrofigilis (strain ATCC 33309 / DSM 7299 / CCUG 15893 / LMG 7604 / NCTC 12251 / CI)</name>
    <name type="common">Campylobacter nitrofigilis</name>
    <dbReference type="NCBI Taxonomy" id="572480"/>
    <lineage>
        <taxon>Bacteria</taxon>
        <taxon>Pseudomonadati</taxon>
        <taxon>Campylobacterota</taxon>
        <taxon>Epsilonproteobacteria</taxon>
        <taxon>Campylobacterales</taxon>
        <taxon>Arcobacteraceae</taxon>
        <taxon>Arcobacter</taxon>
    </lineage>
</organism>
<gene>
    <name evidence="11" type="ordered locus">Arnit_0952</name>
</gene>
<evidence type="ECO:0000256" key="1">
    <source>
        <dbReference type="ARBA" id="ARBA00004429"/>
    </source>
</evidence>
<feature type="transmembrane region" description="Helical" evidence="9">
    <location>
        <begin position="48"/>
        <end position="69"/>
    </location>
</feature>
<evidence type="ECO:0000256" key="6">
    <source>
        <dbReference type="ARBA" id="ARBA00022989"/>
    </source>
</evidence>
<dbReference type="STRING" id="572480.Arnit_0952"/>
<dbReference type="InterPro" id="IPR055348">
    <property type="entry name" value="DctQ"/>
</dbReference>
<sequence length="175" mass="20026" precursor="true">MSKVSHICKRVSDFLERFCLLGAIVLLIINLLSVMLGVFSRFYKPPMWTMDLAVVTLVWTVMLAAAPALKRGEHMAITIIVDKLPQRMYRFVVFVRVIVYFIILLFMVVLGVEYAWSMRLFTIMSLDIHKTIPLMAIPVGMGLMLIMYSLSQFIPLDCKENNFSCKNDLDGVPKL</sequence>
<proteinExistence type="inferred from homology"/>
<keyword evidence="3" id="KW-1003">Cell membrane</keyword>
<keyword evidence="12" id="KW-1185">Reference proteome</keyword>
<dbReference type="Pfam" id="PF04290">
    <property type="entry name" value="DctQ"/>
    <property type="match status" value="1"/>
</dbReference>
<dbReference type="OrthoDB" id="4964541at2"/>
<dbReference type="PANTHER" id="PTHR35011:SF10">
    <property type="entry name" value="TRAP TRANSPORTER SMALL PERMEASE PROTEIN"/>
    <property type="match status" value="1"/>
</dbReference>
<dbReference type="KEGG" id="ant:Arnit_0952"/>
<comment type="subcellular location">
    <subcellularLocation>
        <location evidence="1">Cell inner membrane</location>
        <topology evidence="1">Multi-pass membrane protein</topology>
    </subcellularLocation>
</comment>
<evidence type="ECO:0000313" key="12">
    <source>
        <dbReference type="Proteomes" id="UP000000939"/>
    </source>
</evidence>
<evidence type="ECO:0000259" key="10">
    <source>
        <dbReference type="Pfam" id="PF04290"/>
    </source>
</evidence>
<evidence type="ECO:0000256" key="7">
    <source>
        <dbReference type="ARBA" id="ARBA00023136"/>
    </source>
</evidence>
<dbReference type="EMBL" id="CP001999">
    <property type="protein sequence ID" value="ADG92616.1"/>
    <property type="molecule type" value="Genomic_DNA"/>
</dbReference>
<dbReference type="GO" id="GO:0015740">
    <property type="term" value="P:C4-dicarboxylate transport"/>
    <property type="evidence" value="ECO:0007669"/>
    <property type="project" value="TreeGrafter"/>
</dbReference>
<reference evidence="11 12" key="1">
    <citation type="journal article" date="2010" name="Stand. Genomic Sci.">
        <title>Complete genome sequence of Arcobacter nitrofigilis type strain (CI).</title>
        <authorList>
            <person name="Pati A."/>
            <person name="Gronow S."/>
            <person name="Lapidus A."/>
            <person name="Copeland A."/>
            <person name="Glavina Del Rio T."/>
            <person name="Nolan M."/>
            <person name="Lucas S."/>
            <person name="Tice H."/>
            <person name="Cheng J.F."/>
            <person name="Han C."/>
            <person name="Chertkov O."/>
            <person name="Bruce D."/>
            <person name="Tapia R."/>
            <person name="Goodwin L."/>
            <person name="Pitluck S."/>
            <person name="Liolios K."/>
            <person name="Ivanova N."/>
            <person name="Mavromatis K."/>
            <person name="Chen A."/>
            <person name="Palaniappan K."/>
            <person name="Land M."/>
            <person name="Hauser L."/>
            <person name="Chang Y.J."/>
            <person name="Jeffries C.D."/>
            <person name="Detter J.C."/>
            <person name="Rohde M."/>
            <person name="Goker M."/>
            <person name="Bristow J."/>
            <person name="Eisen J.A."/>
            <person name="Markowitz V."/>
            <person name="Hugenholtz P."/>
            <person name="Klenk H.P."/>
            <person name="Kyrpides N.C."/>
        </authorList>
    </citation>
    <scope>NUCLEOTIDE SEQUENCE [LARGE SCALE GENOMIC DNA]</scope>
    <source>
        <strain evidence="12">ATCC 33309 / DSM 7299 / CCUG 15893 / LMG 7604 / NCTC 12251 / CI</strain>
    </source>
</reference>
<evidence type="ECO:0000256" key="8">
    <source>
        <dbReference type="ARBA" id="ARBA00038436"/>
    </source>
</evidence>
<keyword evidence="5 9" id="KW-0812">Transmembrane</keyword>
<dbReference type="eggNOG" id="COG3090">
    <property type="taxonomic scope" value="Bacteria"/>
</dbReference>
<evidence type="ECO:0000256" key="4">
    <source>
        <dbReference type="ARBA" id="ARBA00022519"/>
    </source>
</evidence>
<name>D5V334_ARCNC</name>
<keyword evidence="2" id="KW-0813">Transport</keyword>
<accession>D5V334</accession>
<dbReference type="GO" id="GO:0005886">
    <property type="term" value="C:plasma membrane"/>
    <property type="evidence" value="ECO:0007669"/>
    <property type="project" value="UniProtKB-SubCell"/>
</dbReference>
<feature type="transmembrane region" description="Helical" evidence="9">
    <location>
        <begin position="89"/>
        <end position="112"/>
    </location>
</feature>
<dbReference type="InterPro" id="IPR007387">
    <property type="entry name" value="TRAP_DctQ"/>
</dbReference>
<evidence type="ECO:0000313" key="11">
    <source>
        <dbReference type="EMBL" id="ADG92616.1"/>
    </source>
</evidence>
<evidence type="ECO:0000256" key="2">
    <source>
        <dbReference type="ARBA" id="ARBA00022448"/>
    </source>
</evidence>
<dbReference type="AlphaFoldDB" id="D5V334"/>
<dbReference type="HOGENOM" id="CLU_086356_9_4_7"/>
<comment type="similarity">
    <text evidence="8">Belongs to the TRAP transporter small permease family.</text>
</comment>
<evidence type="ECO:0000256" key="3">
    <source>
        <dbReference type="ARBA" id="ARBA00022475"/>
    </source>
</evidence>
<feature type="transmembrane region" description="Helical" evidence="9">
    <location>
        <begin position="20"/>
        <end position="42"/>
    </location>
</feature>
<evidence type="ECO:0000256" key="5">
    <source>
        <dbReference type="ARBA" id="ARBA00022692"/>
    </source>
</evidence>
<dbReference type="GO" id="GO:0022857">
    <property type="term" value="F:transmembrane transporter activity"/>
    <property type="evidence" value="ECO:0007669"/>
    <property type="project" value="TreeGrafter"/>
</dbReference>
<keyword evidence="6 9" id="KW-1133">Transmembrane helix</keyword>
<protein>
    <submittedName>
        <fullName evidence="11">Tripartite ATP-independent periplasmic transporter DctQ component</fullName>
    </submittedName>
</protein>
<keyword evidence="4" id="KW-0997">Cell inner membrane</keyword>
<dbReference type="Proteomes" id="UP000000939">
    <property type="component" value="Chromosome"/>
</dbReference>
<feature type="domain" description="Tripartite ATP-independent periplasmic transporters DctQ component" evidence="10">
    <location>
        <begin position="32"/>
        <end position="148"/>
    </location>
</feature>